<reference evidence="4 5" key="1">
    <citation type="submission" date="2022-04" db="EMBL/GenBank/DDBJ databases">
        <title>Hymenobacter sp. isolated from the air.</title>
        <authorList>
            <person name="Won M."/>
            <person name="Lee C.-M."/>
            <person name="Woen H.-Y."/>
            <person name="Kwon S.-W."/>
        </authorList>
    </citation>
    <scope>NUCLEOTIDE SEQUENCE [LARGE SCALE GENOMIC DNA]</scope>
    <source>
        <strain evidence="5">5413 J-13</strain>
    </source>
</reference>
<dbReference type="Pfam" id="PF13432">
    <property type="entry name" value="TPR_16"/>
    <property type="match status" value="2"/>
</dbReference>
<name>A0A8T9SYH1_9BACT</name>
<keyword evidence="5" id="KW-1185">Reference proteome</keyword>
<keyword evidence="2" id="KW-0802">TPR repeat</keyword>
<dbReference type="Gene3D" id="1.25.40.10">
    <property type="entry name" value="Tetratricopeptide repeat domain"/>
    <property type="match status" value="3"/>
</dbReference>
<feature type="signal peptide" evidence="3">
    <location>
        <begin position="1"/>
        <end position="22"/>
    </location>
</feature>
<keyword evidence="3" id="KW-0732">Signal</keyword>
<proteinExistence type="predicted"/>
<evidence type="ECO:0000256" key="3">
    <source>
        <dbReference type="SAM" id="SignalP"/>
    </source>
</evidence>
<dbReference type="RefSeq" id="WP_245092680.1">
    <property type="nucleotide sequence ID" value="NZ_CP095053.1"/>
</dbReference>
<evidence type="ECO:0000256" key="2">
    <source>
        <dbReference type="ARBA" id="ARBA00022803"/>
    </source>
</evidence>
<evidence type="ECO:0000313" key="4">
    <source>
        <dbReference type="EMBL" id="UOR04829.1"/>
    </source>
</evidence>
<evidence type="ECO:0000313" key="5">
    <source>
        <dbReference type="Proteomes" id="UP000829925"/>
    </source>
</evidence>
<dbReference type="Proteomes" id="UP000829925">
    <property type="component" value="Chromosome"/>
</dbReference>
<protein>
    <submittedName>
        <fullName evidence="4">Tetratricopeptide repeat protein</fullName>
    </submittedName>
</protein>
<feature type="chain" id="PRO_5035779878" evidence="3">
    <location>
        <begin position="23"/>
        <end position="605"/>
    </location>
</feature>
<dbReference type="PANTHER" id="PTHR45586:SF1">
    <property type="entry name" value="LIPOPOLYSACCHARIDE ASSEMBLY PROTEIN B"/>
    <property type="match status" value="1"/>
</dbReference>
<dbReference type="InterPro" id="IPR019734">
    <property type="entry name" value="TPR_rpt"/>
</dbReference>
<dbReference type="AlphaFoldDB" id="A0A8T9SYH1"/>
<dbReference type="InterPro" id="IPR051012">
    <property type="entry name" value="CellSynth/LPSAsmb/PSIAsmb"/>
</dbReference>
<gene>
    <name evidence="4" type="ORF">MUN82_18035</name>
</gene>
<evidence type="ECO:0000256" key="1">
    <source>
        <dbReference type="ARBA" id="ARBA00022737"/>
    </source>
</evidence>
<accession>A0A8T9SYH1</accession>
<dbReference type="InterPro" id="IPR011990">
    <property type="entry name" value="TPR-like_helical_dom_sf"/>
</dbReference>
<dbReference type="Pfam" id="PF13174">
    <property type="entry name" value="TPR_6"/>
    <property type="match status" value="1"/>
</dbReference>
<dbReference type="SUPFAM" id="SSF48452">
    <property type="entry name" value="TPR-like"/>
    <property type="match status" value="3"/>
</dbReference>
<dbReference type="SMART" id="SM00028">
    <property type="entry name" value="TPR"/>
    <property type="match status" value="5"/>
</dbReference>
<keyword evidence="1" id="KW-0677">Repeat</keyword>
<organism evidence="4 5">
    <name type="scientific">Hymenobacter aerilatus</name>
    <dbReference type="NCBI Taxonomy" id="2932251"/>
    <lineage>
        <taxon>Bacteria</taxon>
        <taxon>Pseudomonadati</taxon>
        <taxon>Bacteroidota</taxon>
        <taxon>Cytophagia</taxon>
        <taxon>Cytophagales</taxon>
        <taxon>Hymenobacteraceae</taxon>
        <taxon>Hymenobacter</taxon>
    </lineage>
</organism>
<dbReference type="KEGG" id="haei:MUN82_18035"/>
<dbReference type="PANTHER" id="PTHR45586">
    <property type="entry name" value="TPR REPEAT-CONTAINING PROTEIN PA4667"/>
    <property type="match status" value="1"/>
</dbReference>
<sequence>MRFSRRLLPVLMLMLPAAPLAAQSMLGGDVALAKEYARKGENEKATFLFSRLPTAEQQRPDVLPDYLNALQALHNYKEAEKVARKAAKQHAAEPVYTVLLGEVYTAAGNQAAAIKQYDQALARLTSEQIIPVATEFMRRQQPEWAEKTYLRGRELTKNDAEFAPQLIQLYTQGGQTEQLMAETLRLVQQDERQLPFVRNMLQNSLREEKDFEALEKQLLSNVQKYPEQPVYSELLLWLQVQRHDFVGALVQAKALDRRERTNGSRVLEVAAIAQHNHDYESAIAGYQYVLREYKGGPLYAISRQRLVEAREEQVRTTYPVEPAKIQGLITEYEQVLQELGRTPETASILTNMAELYAFQLDDKPRAIQLLQEVIAMPRANPTTVADAKINLADIYLLRGEPWEATLLYSQVEKDHKDSPIGYEAKLRNARLSYYAGDFKLAQSHLDILKQATSREIANDAMQLSLLISDNTAMDTAGVALRDYAAIELLVFQNKLAEASRSLTTLVTKYPGHALTDEVWYLQGQLQRRMGDYPAAVATLAKITANPKYDVLSDDALFLMASIYEENLKEQDKAKELYNQLLVKYPGSIYVAEARKRFRSLRGDGV</sequence>
<dbReference type="EMBL" id="CP095053">
    <property type="protein sequence ID" value="UOR04829.1"/>
    <property type="molecule type" value="Genomic_DNA"/>
</dbReference>